<feature type="transmembrane region" description="Helical" evidence="1">
    <location>
        <begin position="310"/>
        <end position="330"/>
    </location>
</feature>
<organism evidence="2">
    <name type="scientific">uncultured Caudovirales phage</name>
    <dbReference type="NCBI Taxonomy" id="2100421"/>
    <lineage>
        <taxon>Viruses</taxon>
        <taxon>Duplodnaviria</taxon>
        <taxon>Heunggongvirae</taxon>
        <taxon>Uroviricota</taxon>
        <taxon>Caudoviricetes</taxon>
        <taxon>Peduoviridae</taxon>
        <taxon>Maltschvirus</taxon>
        <taxon>Maltschvirus maltsch</taxon>
    </lineage>
</organism>
<keyword evidence="1" id="KW-0812">Transmembrane</keyword>
<keyword evidence="1" id="KW-0472">Membrane</keyword>
<gene>
    <name evidence="2" type="ORF">UFOVP692_57</name>
</gene>
<name>A0A6J5NL95_9CAUD</name>
<sequence length="746" mass="76489">MAVRIPIVTVFDSKGLKQAQYQLNKVRGNFQNLGRNFAIAGAALAGGVALIGKSLRDAAESQKVFAQTEAVLKSTGTTANGTAKDIQALASSLQKSTAFNDEAILSGANLLLTFKNIQNQAGETNDIFDQTVRASLDVARAMGTDASGEAIRLGKALNDPVKGISALTRVGIQFTDQQKEQIKTLTASGDLLGAQKIILAELQSQFGGSAAAYAQTFAGQVEGLNNELNDLSEEIGFMVMPAVRDMIAAFREVAPELGTKLKAAIASVDWKAFGKTLVDTTTFLIQNADAIVKVVTALFTLNTAYNTAKIAVGLFNAAAIILGNTFTVTAGKIGLATGALKLFKIALITTGIGALIVALGLIVQGATEVDSSYRKTTPVVTSFGTAVLNSGKDAEWAAGKYGTAKTAIDNLNSAAAGYRPPNLSGIMDSERRRDAAMAARGASGAAGLPDLTNVIPDVAGAVASAKDPTGLAAWRIQSKQEAKITKRENRLISKGLGADVAANLASSGLKTVTQALNKVNKNGSKAVANLTRQFQNSAAGQAAAAAAASAAAEQAAAAAQAAAQAAAEQAAREAAIVAERQRVYESFASSVASTFASIKESILGAFSLPELGGSTDSIIRNMDKLLARVKAFSANITQLSSMGLDPRLLQQVINAGPMAGAKLAANLVSGGVAGLSAINAGYAELGTVAGEIGMTGTQAQFGTSQQQQIINVNISGGLDSAASIGKAVVDAVRAYERTSGAVWQGA</sequence>
<protein>
    <submittedName>
        <fullName evidence="2">Uncharacterized protein</fullName>
    </submittedName>
</protein>
<evidence type="ECO:0000313" key="2">
    <source>
        <dbReference type="EMBL" id="CAB4157945.1"/>
    </source>
</evidence>
<proteinExistence type="predicted"/>
<evidence type="ECO:0000256" key="1">
    <source>
        <dbReference type="SAM" id="Phobius"/>
    </source>
</evidence>
<reference evidence="2" key="1">
    <citation type="submission" date="2020-04" db="EMBL/GenBank/DDBJ databases">
        <authorList>
            <person name="Chiriac C."/>
            <person name="Salcher M."/>
            <person name="Ghai R."/>
            <person name="Kavagutti S V."/>
        </authorList>
    </citation>
    <scope>NUCLEOTIDE SEQUENCE</scope>
</reference>
<accession>A0A6J5NL95</accession>
<feature type="transmembrane region" description="Helical" evidence="1">
    <location>
        <begin position="342"/>
        <end position="363"/>
    </location>
</feature>
<keyword evidence="1" id="KW-1133">Transmembrane helix</keyword>
<dbReference type="EMBL" id="LR796658">
    <property type="protein sequence ID" value="CAB4157945.1"/>
    <property type="molecule type" value="Genomic_DNA"/>
</dbReference>